<dbReference type="PANTHER" id="PTHR21139">
    <property type="entry name" value="TRIOSEPHOSPHATE ISOMERASE"/>
    <property type="match status" value="1"/>
</dbReference>
<reference evidence="4 5" key="1">
    <citation type="submission" date="2019-06" db="EMBL/GenBank/DDBJ databases">
        <title>Complete genome sequence of Helicobacter suis SNTW101c.</title>
        <authorList>
            <person name="Rimbara E."/>
            <person name="Suzuki M."/>
            <person name="Matsui H."/>
            <person name="Nakamura M."/>
            <person name="Mori S."/>
            <person name="Shibayama K."/>
        </authorList>
    </citation>
    <scope>NUCLEOTIDE SEQUENCE [LARGE SCALE GENOMIC DNA]</scope>
    <source>
        <strain evidence="4 5">SNTW101c</strain>
    </source>
</reference>
<proteinExistence type="inferred from homology"/>
<dbReference type="InterPro" id="IPR013785">
    <property type="entry name" value="Aldolase_TIM"/>
</dbReference>
<dbReference type="RefSeq" id="WP_006564836.1">
    <property type="nucleotide sequence ID" value="NZ_AP019774.1"/>
</dbReference>
<dbReference type="Pfam" id="PF00121">
    <property type="entry name" value="TIM"/>
    <property type="match status" value="1"/>
</dbReference>
<dbReference type="InterPro" id="IPR020861">
    <property type="entry name" value="Triosephosphate_isomerase_AS"/>
</dbReference>
<evidence type="ECO:0000256" key="1">
    <source>
        <dbReference type="ARBA" id="ARBA00007422"/>
    </source>
</evidence>
<dbReference type="PANTHER" id="PTHR21139:SF42">
    <property type="entry name" value="TRIOSEPHOSPHATE ISOMERASE"/>
    <property type="match status" value="1"/>
</dbReference>
<name>A0A6J4CYY3_9HELI</name>
<dbReference type="EMBL" id="AP019774">
    <property type="protein sequence ID" value="BCD69942.1"/>
    <property type="molecule type" value="Genomic_DNA"/>
</dbReference>
<keyword evidence="2 3" id="KW-0413">Isomerase</keyword>
<evidence type="ECO:0000313" key="4">
    <source>
        <dbReference type="EMBL" id="BCD69942.1"/>
    </source>
</evidence>
<dbReference type="OrthoDB" id="9809429at2"/>
<keyword evidence="3" id="KW-0312">Gluconeogenesis</keyword>
<dbReference type="CDD" id="cd00311">
    <property type="entry name" value="TIM"/>
    <property type="match status" value="1"/>
</dbReference>
<dbReference type="InterPro" id="IPR035990">
    <property type="entry name" value="TIM_sf"/>
</dbReference>
<dbReference type="GO" id="GO:0046166">
    <property type="term" value="P:glyceraldehyde-3-phosphate biosynthetic process"/>
    <property type="evidence" value="ECO:0007669"/>
    <property type="project" value="TreeGrafter"/>
</dbReference>
<dbReference type="PROSITE" id="PS51440">
    <property type="entry name" value="TIM_2"/>
    <property type="match status" value="1"/>
</dbReference>
<dbReference type="GO" id="GO:0004807">
    <property type="term" value="F:triose-phosphate isomerase activity"/>
    <property type="evidence" value="ECO:0007669"/>
    <property type="project" value="UniProtKB-EC"/>
</dbReference>
<comment type="subcellular location">
    <subcellularLocation>
        <location evidence="3">Cytoplasm</location>
    </subcellularLocation>
</comment>
<dbReference type="GO" id="GO:0006094">
    <property type="term" value="P:gluconeogenesis"/>
    <property type="evidence" value="ECO:0007669"/>
    <property type="project" value="UniProtKB-UniPathway"/>
</dbReference>
<accession>A0A6J4CYY3</accession>
<dbReference type="SUPFAM" id="SSF51351">
    <property type="entry name" value="Triosephosphate isomerase (TIM)"/>
    <property type="match status" value="1"/>
</dbReference>
<comment type="pathway">
    <text evidence="3">Carbohydrate biosynthesis; gluconeogenesis.</text>
</comment>
<comment type="subunit">
    <text evidence="3">Homodimer.</text>
</comment>
<keyword evidence="3" id="KW-0324">Glycolysis</keyword>
<gene>
    <name evidence="4" type="primary">tpiA</name>
    <name evidence="4" type="ORF">SNTW_05870</name>
</gene>
<dbReference type="Proteomes" id="UP000317935">
    <property type="component" value="Chromosome"/>
</dbReference>
<dbReference type="GO" id="GO:0005829">
    <property type="term" value="C:cytosol"/>
    <property type="evidence" value="ECO:0007669"/>
    <property type="project" value="TreeGrafter"/>
</dbReference>
<dbReference type="AlphaFoldDB" id="A0A6J4CYY3"/>
<evidence type="ECO:0000256" key="2">
    <source>
        <dbReference type="ARBA" id="ARBA00023235"/>
    </source>
</evidence>
<sequence>MKYVLANLKSYALDVLPYVNYLEQNLDSRLAPFITLFPPLLTLEKFRSSQHFQLGVQNAYPALEGAFTGEITLKALQDQKIETVLIGHSERRLLLKESLEMCRAKFDFYKDQGFRIVFCVGESLEVRQKGLETLLEFLTNQLAGIDVSYPKLILAYEPIWAIGTGVSAQIKEIEQTLEHLKGVLKSTQGVTPFIVYGGSVQLNNVEEILNIPAVDGVLVGKASLKAKDLLEIIKISSTKEFA</sequence>
<comment type="catalytic activity">
    <reaction evidence="3">
        <text>D-glyceraldehyde 3-phosphate = dihydroxyacetone phosphate</text>
        <dbReference type="Rhea" id="RHEA:18585"/>
        <dbReference type="ChEBI" id="CHEBI:57642"/>
        <dbReference type="ChEBI" id="CHEBI:59776"/>
        <dbReference type="EC" id="5.3.1.1"/>
    </reaction>
</comment>
<protein>
    <recommendedName>
        <fullName evidence="3">Triosephosphate isomerase</fullName>
        <ecNumber evidence="3">5.3.1.1</ecNumber>
    </recommendedName>
</protein>
<dbReference type="InterPro" id="IPR000652">
    <property type="entry name" value="Triosephosphate_isomerase"/>
</dbReference>
<dbReference type="Gene3D" id="3.20.20.70">
    <property type="entry name" value="Aldolase class I"/>
    <property type="match status" value="1"/>
</dbReference>
<dbReference type="UniPathway" id="UPA00109">
    <property type="reaction ID" value="UER00189"/>
</dbReference>
<evidence type="ECO:0000313" key="5">
    <source>
        <dbReference type="Proteomes" id="UP000317935"/>
    </source>
</evidence>
<dbReference type="EC" id="5.3.1.1" evidence="3"/>
<organism evidence="4 5">
    <name type="scientific">Helicobacter suis</name>
    <dbReference type="NCBI Taxonomy" id="104628"/>
    <lineage>
        <taxon>Bacteria</taxon>
        <taxon>Pseudomonadati</taxon>
        <taxon>Campylobacterota</taxon>
        <taxon>Epsilonproteobacteria</taxon>
        <taxon>Campylobacterales</taxon>
        <taxon>Helicobacteraceae</taxon>
        <taxon>Helicobacter</taxon>
    </lineage>
</organism>
<dbReference type="NCBIfam" id="NF000728">
    <property type="entry name" value="PRK00042.3-2"/>
    <property type="match status" value="1"/>
</dbReference>
<comment type="pathway">
    <text evidence="3">Carbohydrate degradation; glycolysis; D-glyceraldehyde 3-phosphate from glycerone phosphate: step 1/1.</text>
</comment>
<comment type="similarity">
    <text evidence="1 3">Belongs to the triosephosphate isomerase family.</text>
</comment>
<dbReference type="GO" id="GO:0019563">
    <property type="term" value="P:glycerol catabolic process"/>
    <property type="evidence" value="ECO:0007669"/>
    <property type="project" value="TreeGrafter"/>
</dbReference>
<dbReference type="UniPathway" id="UPA00138"/>
<dbReference type="GO" id="GO:0006096">
    <property type="term" value="P:glycolytic process"/>
    <property type="evidence" value="ECO:0007669"/>
    <property type="project" value="UniProtKB-UniPathway"/>
</dbReference>
<keyword evidence="3" id="KW-0963">Cytoplasm</keyword>
<dbReference type="PROSITE" id="PS00171">
    <property type="entry name" value="TIM_1"/>
    <property type="match status" value="1"/>
</dbReference>
<evidence type="ECO:0000256" key="3">
    <source>
        <dbReference type="RuleBase" id="RU363013"/>
    </source>
</evidence>